<evidence type="ECO:0000256" key="4">
    <source>
        <dbReference type="ARBA" id="ARBA00022989"/>
    </source>
</evidence>
<dbReference type="InterPro" id="IPR050250">
    <property type="entry name" value="Macrolide_Exporter_MacB"/>
</dbReference>
<feature type="transmembrane region" description="Helical" evidence="7">
    <location>
        <begin position="705"/>
        <end position="724"/>
    </location>
</feature>
<proteinExistence type="inferred from homology"/>
<gene>
    <name evidence="9" type="ORF">CPRO_16900</name>
    <name evidence="10" type="ORF">SAMN02745151_02669</name>
</gene>
<dbReference type="PANTHER" id="PTHR30572:SF4">
    <property type="entry name" value="ABC TRANSPORTER PERMEASE YTRF"/>
    <property type="match status" value="1"/>
</dbReference>
<keyword evidence="9" id="KW-0067">ATP-binding</keyword>
<keyword evidence="11" id="KW-1185">Reference proteome</keyword>
<keyword evidence="4 7" id="KW-1133">Transmembrane helix</keyword>
<evidence type="ECO:0000256" key="2">
    <source>
        <dbReference type="ARBA" id="ARBA00022475"/>
    </source>
</evidence>
<feature type="transmembrane region" description="Helical" evidence="7">
    <location>
        <begin position="307"/>
        <end position="333"/>
    </location>
</feature>
<dbReference type="Pfam" id="PF02687">
    <property type="entry name" value="FtsX"/>
    <property type="match status" value="2"/>
</dbReference>
<comment type="similarity">
    <text evidence="6">Belongs to the ABC-4 integral membrane protein family.</text>
</comment>
<dbReference type="PANTHER" id="PTHR30572">
    <property type="entry name" value="MEMBRANE COMPONENT OF TRANSPORTER-RELATED"/>
    <property type="match status" value="1"/>
</dbReference>
<evidence type="ECO:0000313" key="9">
    <source>
        <dbReference type="EMBL" id="AMJ41280.1"/>
    </source>
</evidence>
<reference evidence="11" key="2">
    <citation type="submission" date="2016-01" db="EMBL/GenBank/DDBJ databases">
        <authorList>
            <person name="Poehlein A."/>
            <person name="Schlien K."/>
            <person name="Gottschalk G."/>
            <person name="Buckel W."/>
            <person name="Daniel R."/>
        </authorList>
    </citation>
    <scope>NUCLEOTIDE SEQUENCE [LARGE SCALE GENOMIC DNA]</scope>
    <source>
        <strain evidence="11">X2</strain>
    </source>
</reference>
<dbReference type="Proteomes" id="UP000184204">
    <property type="component" value="Unassembled WGS sequence"/>
</dbReference>
<keyword evidence="3 7" id="KW-0812">Transmembrane</keyword>
<dbReference type="OrthoDB" id="5137249at2"/>
<reference evidence="9 11" key="1">
    <citation type="journal article" date="2016" name="Genome Announc.">
        <title>Complete Genome Sequence of the Amino Acid-Fermenting Clostridium propionicum X2 (DSM 1682).</title>
        <authorList>
            <person name="Poehlein A."/>
            <person name="Schlien K."/>
            <person name="Chowdhury N.P."/>
            <person name="Gottschalk G."/>
            <person name="Buckel W."/>
            <person name="Daniel R."/>
        </authorList>
    </citation>
    <scope>NUCLEOTIDE SEQUENCE [LARGE SCALE GENOMIC DNA]</scope>
    <source>
        <strain evidence="9 11">X2</strain>
    </source>
</reference>
<evidence type="ECO:0000313" key="11">
    <source>
        <dbReference type="Proteomes" id="UP000068026"/>
    </source>
</evidence>
<evidence type="ECO:0000313" key="12">
    <source>
        <dbReference type="Proteomes" id="UP000184204"/>
    </source>
</evidence>
<feature type="transmembrane region" description="Helical" evidence="7">
    <location>
        <begin position="353"/>
        <end position="375"/>
    </location>
</feature>
<sequence length="782" mass="87025">MLLRKAKRTLLANKKSYFACMFLIAVGIIMQTALCIAASGLEKSMLEFYKSNNLADTYATVQSMPEDYVDTLEKIPGISSAEGRYIAEMRAEIPNSDETITLRLIAANSIENPTLNALNITGTAPKNKTEILVNPAFFKANNLSEGDTISIFSKGKEYTFTLTGTAISPEYVYITKDMTQMLPDEAGFGIGYITTESMEALTGYVGVANSIIFQREKDVSFDDIKLQLEDSLSRFGLKELFDKEDLLSYFFLDLEITSIRSMSSSMPTVFLLLAAVVLYLMLKRVIDQERTQIGTLKAFGYSNIQLILHYLTYGAITGTIGGITGCILGYMLSGPYLEMFQQFFMLPNIESSFDLNIIIKALSLAIFSGLLGAYAGARKMIRLAPAEAMRPESPKPIRFDIIKYLGVLKHFLNSRGNMSVRGITRNPIRSTFVVISIMFSFGIISIVGSFNGLIDKMIFSQLQDIQRFQVKLSLSQPLSYEYAVKDAYRLENITYAEGILELPFKISNRHLVENAMVTGITKDSQLYHIVDTNTKRTFVPPADSFIVTNGLADQLQVKAGDYVTLSSPLLEKDISVFVSKVIEQNMGSGCYTQLDYLSSIINHQNIATSVILNTNDLRELKETIKGSNIVTTIEDKENTLKGYQKMMGMFSSLYVALQVLGTLVAFAIIYNTTTISLSERKREYATLRVIGLSVGEVSEIMNFEYAILTSFGILLGIPFTKLLNSLMNLMVDSDIYSMPSTLPLSAYLIGASCCFSAIFLSARSARKRIQTFDMVEVLKERD</sequence>
<accession>A0A0X1U8I7</accession>
<dbReference type="AlphaFoldDB" id="A0A0X1U8I7"/>
<dbReference type="Proteomes" id="UP000068026">
    <property type="component" value="Chromosome"/>
</dbReference>
<dbReference type="InterPro" id="IPR003838">
    <property type="entry name" value="ABC3_permease_C"/>
</dbReference>
<feature type="domain" description="ABC3 transporter permease C-terminal" evidence="8">
    <location>
        <begin position="265"/>
        <end position="383"/>
    </location>
</feature>
<name>A0A0X1U8I7_ANAPI</name>
<feature type="transmembrane region" description="Helical" evidence="7">
    <location>
        <begin position="653"/>
        <end position="672"/>
    </location>
</feature>
<dbReference type="EMBL" id="FQUA01000015">
    <property type="protein sequence ID" value="SHF06492.1"/>
    <property type="molecule type" value="Genomic_DNA"/>
</dbReference>
<feature type="domain" description="ABC3 transporter permease C-terminal" evidence="8">
    <location>
        <begin position="659"/>
        <end position="762"/>
    </location>
</feature>
<evidence type="ECO:0000313" key="10">
    <source>
        <dbReference type="EMBL" id="SHF06492.1"/>
    </source>
</evidence>
<protein>
    <submittedName>
        <fullName evidence="10">ABC transport system permease protein</fullName>
    </submittedName>
    <submittedName>
        <fullName evidence="9">Macrolide transporter ATP-binding /permease protein</fullName>
    </submittedName>
</protein>
<evidence type="ECO:0000256" key="6">
    <source>
        <dbReference type="ARBA" id="ARBA00038076"/>
    </source>
</evidence>
<evidence type="ECO:0000256" key="5">
    <source>
        <dbReference type="ARBA" id="ARBA00023136"/>
    </source>
</evidence>
<dbReference type="EMBL" id="CP014223">
    <property type="protein sequence ID" value="AMJ41280.1"/>
    <property type="molecule type" value="Genomic_DNA"/>
</dbReference>
<evidence type="ECO:0000256" key="1">
    <source>
        <dbReference type="ARBA" id="ARBA00004651"/>
    </source>
</evidence>
<keyword evidence="5 7" id="KW-0472">Membrane</keyword>
<feature type="transmembrane region" description="Helical" evidence="7">
    <location>
        <begin position="744"/>
        <end position="762"/>
    </location>
</feature>
<dbReference type="GO" id="GO:0005886">
    <property type="term" value="C:plasma membrane"/>
    <property type="evidence" value="ECO:0007669"/>
    <property type="project" value="UniProtKB-SubCell"/>
</dbReference>
<keyword evidence="9" id="KW-0547">Nucleotide-binding</keyword>
<dbReference type="GO" id="GO:0022857">
    <property type="term" value="F:transmembrane transporter activity"/>
    <property type="evidence" value="ECO:0007669"/>
    <property type="project" value="TreeGrafter"/>
</dbReference>
<feature type="transmembrane region" description="Helical" evidence="7">
    <location>
        <begin position="431"/>
        <end position="454"/>
    </location>
</feature>
<dbReference type="KEGG" id="cpro:CPRO_16900"/>
<reference evidence="12" key="4">
    <citation type="submission" date="2016-11" db="EMBL/GenBank/DDBJ databases">
        <authorList>
            <person name="Jaros S."/>
            <person name="Januszkiewicz K."/>
            <person name="Wedrychowicz H."/>
        </authorList>
    </citation>
    <scope>NUCLEOTIDE SEQUENCE [LARGE SCALE GENOMIC DNA]</scope>
    <source>
        <strain evidence="12">DSM 1682</strain>
    </source>
</reference>
<organism evidence="10 12">
    <name type="scientific">Anaerotignum propionicum DSM 1682</name>
    <dbReference type="NCBI Taxonomy" id="991789"/>
    <lineage>
        <taxon>Bacteria</taxon>
        <taxon>Bacillati</taxon>
        <taxon>Bacillota</taxon>
        <taxon>Clostridia</taxon>
        <taxon>Lachnospirales</taxon>
        <taxon>Anaerotignaceae</taxon>
        <taxon>Anaerotignum</taxon>
    </lineage>
</organism>
<evidence type="ECO:0000256" key="3">
    <source>
        <dbReference type="ARBA" id="ARBA00022692"/>
    </source>
</evidence>
<feature type="transmembrane region" description="Helical" evidence="7">
    <location>
        <begin position="266"/>
        <end position="286"/>
    </location>
</feature>
<evidence type="ECO:0000259" key="8">
    <source>
        <dbReference type="Pfam" id="PF02687"/>
    </source>
</evidence>
<reference evidence="10" key="3">
    <citation type="submission" date="2016-11" db="EMBL/GenBank/DDBJ databases">
        <authorList>
            <person name="Varghese N."/>
            <person name="Submissions S."/>
        </authorList>
    </citation>
    <scope>NUCLEOTIDE SEQUENCE</scope>
    <source>
        <strain evidence="10">DSM 1682</strain>
    </source>
</reference>
<comment type="subcellular location">
    <subcellularLocation>
        <location evidence="1">Cell membrane</location>
        <topology evidence="1">Multi-pass membrane protein</topology>
    </subcellularLocation>
</comment>
<dbReference type="GO" id="GO:0005524">
    <property type="term" value="F:ATP binding"/>
    <property type="evidence" value="ECO:0007669"/>
    <property type="project" value="UniProtKB-KW"/>
</dbReference>
<keyword evidence="2" id="KW-1003">Cell membrane</keyword>
<dbReference type="RefSeq" id="WP_066050217.1">
    <property type="nucleotide sequence ID" value="NZ_CP014223.1"/>
</dbReference>
<evidence type="ECO:0000256" key="7">
    <source>
        <dbReference type="SAM" id="Phobius"/>
    </source>
</evidence>